<dbReference type="AlphaFoldDB" id="A0A345DN28"/>
<sequence length="71" mass="8243">MFFSWLISTIPLLIINNPVSYFISGKRWLKWKLLYKCFFAKFAIIELLFNSAYVAKVIKAALIPRSGKLPC</sequence>
<dbReference type="EMBL" id="CP031088">
    <property type="protein sequence ID" value="AXF95616.1"/>
    <property type="molecule type" value="Genomic_DNA"/>
</dbReference>
<organism evidence="1 2">
    <name type="scientific">Spiroplasma phoeniceum P40</name>
    <dbReference type="NCBI Taxonomy" id="1276259"/>
    <lineage>
        <taxon>Bacteria</taxon>
        <taxon>Bacillati</taxon>
        <taxon>Mycoplasmatota</taxon>
        <taxon>Mollicutes</taxon>
        <taxon>Entomoplasmatales</taxon>
        <taxon>Spiroplasmataceae</taxon>
        <taxon>Spiroplasma</taxon>
    </lineage>
</organism>
<reference evidence="2" key="1">
    <citation type="submission" date="2018-07" db="EMBL/GenBank/DDBJ databases">
        <title>Complete Genome Sequence of Spiroplasma phoeniceum.</title>
        <authorList>
            <person name="Davis R.E."/>
            <person name="Shao J.Y."/>
            <person name="Zhao Y."/>
            <person name="Silver A."/>
            <person name="Stump z."/>
            <person name="Gasparich G."/>
        </authorList>
    </citation>
    <scope>NUCLEOTIDE SEQUENCE [LARGE SCALE GENOMIC DNA]</scope>
    <source>
        <strain evidence="2">P40</strain>
    </source>
</reference>
<gene>
    <name evidence="1" type="ORF">SDAV_00625</name>
</gene>
<protein>
    <submittedName>
        <fullName evidence="1">Uncharacterized protein</fullName>
    </submittedName>
</protein>
<evidence type="ECO:0000313" key="1">
    <source>
        <dbReference type="EMBL" id="AXF95616.1"/>
    </source>
</evidence>
<keyword evidence="2" id="KW-1185">Reference proteome</keyword>
<proteinExistence type="predicted"/>
<accession>A0A345DN28</accession>
<dbReference type="Proteomes" id="UP000253689">
    <property type="component" value="Chromosome"/>
</dbReference>
<evidence type="ECO:0000313" key="2">
    <source>
        <dbReference type="Proteomes" id="UP000253689"/>
    </source>
</evidence>
<name>A0A345DN28_9MOLU</name>
<dbReference type="KEGG" id="sphh:SDAV_00625"/>